<evidence type="ECO:0000313" key="12">
    <source>
        <dbReference type="Proteomes" id="UP000197153"/>
    </source>
</evidence>
<dbReference type="PANTHER" id="PTHR43298">
    <property type="entry name" value="MULTIDRUG RESISTANCE PROTEIN NORM-RELATED"/>
    <property type="match status" value="1"/>
</dbReference>
<organism evidence="11 12">
    <name type="scientific">Nitrospirillum viridazoti CBAmc</name>
    <dbReference type="NCBI Taxonomy" id="1441467"/>
    <lineage>
        <taxon>Bacteria</taxon>
        <taxon>Pseudomonadati</taxon>
        <taxon>Pseudomonadota</taxon>
        <taxon>Alphaproteobacteria</taxon>
        <taxon>Rhodospirillales</taxon>
        <taxon>Azospirillaceae</taxon>
        <taxon>Nitrospirillum</taxon>
        <taxon>Nitrospirillum viridazoti</taxon>
    </lineage>
</organism>
<dbReference type="GO" id="GO:0015297">
    <property type="term" value="F:antiporter activity"/>
    <property type="evidence" value="ECO:0007669"/>
    <property type="project" value="UniProtKB-KW"/>
</dbReference>
<feature type="transmembrane region" description="Helical" evidence="10">
    <location>
        <begin position="137"/>
        <end position="158"/>
    </location>
</feature>
<evidence type="ECO:0000313" key="11">
    <source>
        <dbReference type="EMBL" id="ASG22795.1"/>
    </source>
</evidence>
<dbReference type="InterPro" id="IPR002528">
    <property type="entry name" value="MATE_fam"/>
</dbReference>
<evidence type="ECO:0000256" key="8">
    <source>
        <dbReference type="ARBA" id="ARBA00023136"/>
    </source>
</evidence>
<dbReference type="RefSeq" id="WP_088873344.1">
    <property type="nucleotide sequence ID" value="NZ_CP022111.1"/>
</dbReference>
<feature type="transmembrane region" description="Helical" evidence="10">
    <location>
        <begin position="170"/>
        <end position="193"/>
    </location>
</feature>
<dbReference type="CDD" id="cd13131">
    <property type="entry name" value="MATE_NorM_like"/>
    <property type="match status" value="1"/>
</dbReference>
<dbReference type="AlphaFoldDB" id="A0A248JVR6"/>
<accession>A0A248JVR6</accession>
<dbReference type="PANTHER" id="PTHR43298:SF2">
    <property type="entry name" value="FMN_FAD EXPORTER YEEO-RELATED"/>
    <property type="match status" value="1"/>
</dbReference>
<evidence type="ECO:0000256" key="6">
    <source>
        <dbReference type="ARBA" id="ARBA00022989"/>
    </source>
</evidence>
<feature type="transmembrane region" description="Helical" evidence="10">
    <location>
        <begin position="351"/>
        <end position="373"/>
    </location>
</feature>
<evidence type="ECO:0000256" key="2">
    <source>
        <dbReference type="ARBA" id="ARBA00022448"/>
    </source>
</evidence>
<comment type="subcellular location">
    <subcellularLocation>
        <location evidence="1">Cell inner membrane</location>
        <topology evidence="1">Multi-pass membrane protein</topology>
    </subcellularLocation>
</comment>
<feature type="transmembrane region" description="Helical" evidence="10">
    <location>
        <begin position="233"/>
        <end position="256"/>
    </location>
</feature>
<gene>
    <name evidence="11" type="ORF">Y958_18010</name>
</gene>
<proteinExistence type="predicted"/>
<evidence type="ECO:0000256" key="7">
    <source>
        <dbReference type="ARBA" id="ARBA00023065"/>
    </source>
</evidence>
<dbReference type="Proteomes" id="UP000197153">
    <property type="component" value="Chromosome 2"/>
</dbReference>
<dbReference type="NCBIfam" id="TIGR00797">
    <property type="entry name" value="matE"/>
    <property type="match status" value="1"/>
</dbReference>
<sequence length="482" mass="50563">MAQSEIPVPPELSAAVTPLPPLDEAAVEKACPGLPPRAPNERLLPRILVHARDLVLLATPLMLTRIGQLFMQTVDTAMVGRYSAEELAYFSLGGTPVGTAFATVVGLMMGTIILVAQAVGAGRPRDAGAVWRRSLPYALLIGSVVALGCQFGEAFFLLTGQEPGIAHGAAPVIAILGLGMPAAVLQISTSFFLEGIKRPFPAMVSMIVANLLNFALDYTLVFGHFGMPALGAVGSAIATTTIRWLTALGLILYVWTMRDHAHYGVRGSFLEWREGRPHRHLGYAAGLSQGAESTAFGTMGIFAGWLGALGLGAYAVGLNLLALIFMAALGLASATAVQVGQAHGAGNRREATLAGWTGLALTALIMVVVGVVLSSVPEGIATLYASDPDLIRVLVPAIAFMAWIVVADGGQTVMASALRGQGDSWIPTALHFFSYYGVMIPTAAYAAFHLGHGIMGIFEGILVASIVAVTVLMVRFHLLSRR</sequence>
<evidence type="ECO:0000256" key="5">
    <source>
        <dbReference type="ARBA" id="ARBA00022692"/>
    </source>
</evidence>
<keyword evidence="6 10" id="KW-1133">Transmembrane helix</keyword>
<feature type="transmembrane region" description="Helical" evidence="10">
    <location>
        <begin position="454"/>
        <end position="474"/>
    </location>
</feature>
<keyword evidence="3" id="KW-0050">Antiport</keyword>
<dbReference type="Pfam" id="PF01554">
    <property type="entry name" value="MatE"/>
    <property type="match status" value="2"/>
</dbReference>
<dbReference type="InterPro" id="IPR050222">
    <property type="entry name" value="MATE_MdtK"/>
</dbReference>
<dbReference type="KEGG" id="nao:Y958_18010"/>
<evidence type="ECO:0000256" key="3">
    <source>
        <dbReference type="ARBA" id="ARBA00022449"/>
    </source>
</evidence>
<dbReference type="EMBL" id="CP022111">
    <property type="protein sequence ID" value="ASG22795.1"/>
    <property type="molecule type" value="Genomic_DNA"/>
</dbReference>
<evidence type="ECO:0000256" key="10">
    <source>
        <dbReference type="SAM" id="Phobius"/>
    </source>
</evidence>
<evidence type="ECO:0000256" key="9">
    <source>
        <dbReference type="ARBA" id="ARBA00031636"/>
    </source>
</evidence>
<protein>
    <recommendedName>
        <fullName evidence="9">Multidrug-efflux transporter</fullName>
    </recommendedName>
</protein>
<dbReference type="PIRSF" id="PIRSF006603">
    <property type="entry name" value="DinF"/>
    <property type="match status" value="1"/>
</dbReference>
<feature type="transmembrane region" description="Helical" evidence="10">
    <location>
        <begin position="430"/>
        <end position="448"/>
    </location>
</feature>
<feature type="transmembrane region" description="Helical" evidence="10">
    <location>
        <begin position="200"/>
        <end position="221"/>
    </location>
</feature>
<reference evidence="11 12" key="1">
    <citation type="submission" date="2017-06" db="EMBL/GenBank/DDBJ databases">
        <title>Complete genome sequence of Nitrospirillum amazonense strain CBAmC, an endophytic nitrogen-fixing and plant growth-promoting bacterium, isolated from sugarcane.</title>
        <authorList>
            <person name="Schwab S."/>
            <person name="dos Santos Teixeira K.R."/>
            <person name="Simoes Araujo J.L."/>
            <person name="Soares Vidal M."/>
            <person name="Borges de Freitas H.R."/>
            <person name="Rivello Crivelaro A.L."/>
            <person name="Bueno de Camargo Nunes A."/>
            <person name="dos Santos C.M."/>
            <person name="Palmeira da Silva Rosa D."/>
            <person name="da Silva Padilha D."/>
            <person name="da Silva E."/>
            <person name="Araujo Terra L."/>
            <person name="Soares Mendes V."/>
            <person name="Farinelli L."/>
            <person name="Magalhaes Cruz L."/>
            <person name="Baldani J.I."/>
        </authorList>
    </citation>
    <scope>NUCLEOTIDE SEQUENCE [LARGE SCALE GENOMIC DNA]</scope>
    <source>
        <strain evidence="11 12">CBAmC</strain>
    </source>
</reference>
<feature type="transmembrane region" description="Helical" evidence="10">
    <location>
        <begin position="87"/>
        <end position="116"/>
    </location>
</feature>
<keyword evidence="2" id="KW-0813">Transport</keyword>
<feature type="transmembrane region" description="Helical" evidence="10">
    <location>
        <begin position="320"/>
        <end position="339"/>
    </location>
</feature>
<name>A0A248JVR6_9PROT</name>
<evidence type="ECO:0000256" key="4">
    <source>
        <dbReference type="ARBA" id="ARBA00022475"/>
    </source>
</evidence>
<keyword evidence="4" id="KW-1003">Cell membrane</keyword>
<feature type="transmembrane region" description="Helical" evidence="10">
    <location>
        <begin position="393"/>
        <end position="418"/>
    </location>
</feature>
<keyword evidence="5 10" id="KW-0812">Transmembrane</keyword>
<keyword evidence="8 10" id="KW-0472">Membrane</keyword>
<dbReference type="InterPro" id="IPR048279">
    <property type="entry name" value="MdtK-like"/>
</dbReference>
<dbReference type="GO" id="GO:0006811">
    <property type="term" value="P:monoatomic ion transport"/>
    <property type="evidence" value="ECO:0007669"/>
    <property type="project" value="UniProtKB-KW"/>
</dbReference>
<evidence type="ECO:0000256" key="1">
    <source>
        <dbReference type="ARBA" id="ARBA00004429"/>
    </source>
</evidence>
<dbReference type="GO" id="GO:0042910">
    <property type="term" value="F:xenobiotic transmembrane transporter activity"/>
    <property type="evidence" value="ECO:0007669"/>
    <property type="project" value="InterPro"/>
</dbReference>
<feature type="transmembrane region" description="Helical" evidence="10">
    <location>
        <begin position="295"/>
        <end position="314"/>
    </location>
</feature>
<keyword evidence="7" id="KW-0406">Ion transport</keyword>
<keyword evidence="12" id="KW-1185">Reference proteome</keyword>
<dbReference type="GO" id="GO:0005886">
    <property type="term" value="C:plasma membrane"/>
    <property type="evidence" value="ECO:0007669"/>
    <property type="project" value="UniProtKB-SubCell"/>
</dbReference>